<dbReference type="Proteomes" id="UP000033423">
    <property type="component" value="Unassembled WGS sequence"/>
</dbReference>
<dbReference type="AlphaFoldDB" id="A0A0F3GYB1"/>
<name>A0A0F3GYB1_9BACT</name>
<organism evidence="1 2">
    <name type="scientific">Candidatus Magnetobacterium bavaricum</name>
    <dbReference type="NCBI Taxonomy" id="29290"/>
    <lineage>
        <taxon>Bacteria</taxon>
        <taxon>Pseudomonadati</taxon>
        <taxon>Nitrospirota</taxon>
        <taxon>Thermodesulfovibrionia</taxon>
        <taxon>Thermodesulfovibrionales</taxon>
        <taxon>Candidatus Magnetobacteriaceae</taxon>
        <taxon>Candidatus Magnetobacterium</taxon>
    </lineage>
</organism>
<keyword evidence="2" id="KW-1185">Reference proteome</keyword>
<evidence type="ECO:0000313" key="2">
    <source>
        <dbReference type="Proteomes" id="UP000033423"/>
    </source>
</evidence>
<accession>A0A0F3GYB1</accession>
<comment type="caution">
    <text evidence="1">The sequence shown here is derived from an EMBL/GenBank/DDBJ whole genome shotgun (WGS) entry which is preliminary data.</text>
</comment>
<reference evidence="1 2" key="1">
    <citation type="submission" date="2015-02" db="EMBL/GenBank/DDBJ databases">
        <title>Single-cell genomics of uncultivated deep-branching MTB reveals a conserved set of magnetosome genes.</title>
        <authorList>
            <person name="Kolinko S."/>
            <person name="Richter M."/>
            <person name="Glockner F.O."/>
            <person name="Brachmann A."/>
            <person name="Schuler D."/>
        </authorList>
    </citation>
    <scope>NUCLEOTIDE SEQUENCE [LARGE SCALE GENOMIC DNA]</scope>
    <source>
        <strain evidence="1">TM-1</strain>
    </source>
</reference>
<proteinExistence type="predicted"/>
<sequence>MYVSLGHGENPRLRFLSKCVLSGWPVHGPAADYMQVDVVDALSGLGVAVDDHPKPALIDPPVPGNPPGHLKHVSDECGVLSGHIQDRGDVFPGDDENMHRRLWVEVLKGHRLVVLVHHRRPYLFVRYLTEYTIHNLPPKA</sequence>
<dbReference type="EMBL" id="LACI01000433">
    <property type="protein sequence ID" value="KJU86855.1"/>
    <property type="molecule type" value="Genomic_DNA"/>
</dbReference>
<protein>
    <submittedName>
        <fullName evidence="1">Uncharacterized protein</fullName>
    </submittedName>
</protein>
<evidence type="ECO:0000313" key="1">
    <source>
        <dbReference type="EMBL" id="KJU86855.1"/>
    </source>
</evidence>
<gene>
    <name evidence="1" type="ORF">MBAV_000950</name>
</gene>